<name>A0ACD0WDY9_CLALS</name>
<proteinExistence type="predicted"/>
<evidence type="ECO:0000313" key="2">
    <source>
        <dbReference type="Proteomes" id="UP000326582"/>
    </source>
</evidence>
<dbReference type="EMBL" id="CP038484">
    <property type="protein sequence ID" value="QFZ25453.1"/>
    <property type="molecule type" value="Genomic_DNA"/>
</dbReference>
<evidence type="ECO:0000313" key="1">
    <source>
        <dbReference type="EMBL" id="QFZ25453.1"/>
    </source>
</evidence>
<organism evidence="1 2">
    <name type="scientific">Clavispora lusitaniae</name>
    <name type="common">Candida lusitaniae</name>
    <dbReference type="NCBI Taxonomy" id="36911"/>
    <lineage>
        <taxon>Eukaryota</taxon>
        <taxon>Fungi</taxon>
        <taxon>Dikarya</taxon>
        <taxon>Ascomycota</taxon>
        <taxon>Saccharomycotina</taxon>
        <taxon>Pichiomycetes</taxon>
        <taxon>Metschnikowiaceae</taxon>
        <taxon>Clavispora</taxon>
    </lineage>
</organism>
<dbReference type="Proteomes" id="UP000326582">
    <property type="component" value="Chromosome 1"/>
</dbReference>
<gene>
    <name evidence="1" type="ORF">EJF14_10548</name>
</gene>
<protein>
    <submittedName>
        <fullName evidence="1">Uncharacterized protein</fullName>
    </submittedName>
</protein>
<keyword evidence="2" id="KW-1185">Reference proteome</keyword>
<sequence>MQIPYGVWLTVATATVKVWVAAVKRRQGATWARSLPHFVSKKIVFATVCLFLSPSNVSRTFAAYTRAYRGIQVTFYQITCRLRKSTGKDFLSIGRPRRHGPWWDQPVSVAGKVLYMRLGLLNLQGNMYCTQHCV</sequence>
<accession>A0ACD0WDY9</accession>
<reference evidence="2" key="1">
    <citation type="journal article" date="2019" name="MBio">
        <title>Comparative genomics for the elucidation of multidrug resistance (MDR) in Candida lusitaniae.</title>
        <authorList>
            <person name="Kannan A."/>
            <person name="Asner S.A."/>
            <person name="Trachsel E."/>
            <person name="Kelly S."/>
            <person name="Parker J."/>
            <person name="Sanglard D."/>
        </authorList>
    </citation>
    <scope>NUCLEOTIDE SEQUENCE [LARGE SCALE GENOMIC DNA]</scope>
    <source>
        <strain evidence="2">P1</strain>
    </source>
</reference>